<dbReference type="InterPro" id="IPR043917">
    <property type="entry name" value="DUF5753"/>
</dbReference>
<dbReference type="EMBL" id="BAAATD010000004">
    <property type="protein sequence ID" value="GAA2600792.1"/>
    <property type="molecule type" value="Genomic_DNA"/>
</dbReference>
<dbReference type="Pfam" id="PF19054">
    <property type="entry name" value="DUF5753"/>
    <property type="match status" value="1"/>
</dbReference>
<sequence>MATPKRPASTSPGLKAFGRQLKRCRDEAGLTQEVIANRWDVTTSFVSQVERGKKRPKRSHVETADRLLKAGGVLLSLYDDLASDQALAFPDWSDWAPVEAEAVMLISWQPMVVHGLLQTEAYAGAILRGNTADVEARMQRQTILTRDEPPPPRFTLLLEEGVLHRRVGSPGIMRDQLLHLVSRVSDQLSIQVVPARGEHDGNAGSVTLARLDNLAEVAYVETIGRGFTLAESAELGRIHKALEEIRSLAYNVDESVEIINKVVERKWT</sequence>
<dbReference type="CDD" id="cd00093">
    <property type="entry name" value="HTH_XRE"/>
    <property type="match status" value="1"/>
</dbReference>
<dbReference type="InterPro" id="IPR001387">
    <property type="entry name" value="Cro/C1-type_HTH"/>
</dbReference>
<dbReference type="SUPFAM" id="SSF47413">
    <property type="entry name" value="lambda repressor-like DNA-binding domains"/>
    <property type="match status" value="1"/>
</dbReference>
<dbReference type="PROSITE" id="PS50943">
    <property type="entry name" value="HTH_CROC1"/>
    <property type="match status" value="1"/>
</dbReference>
<comment type="caution">
    <text evidence="2">The sequence shown here is derived from an EMBL/GenBank/DDBJ whole genome shotgun (WGS) entry which is preliminary data.</text>
</comment>
<proteinExistence type="predicted"/>
<protein>
    <submittedName>
        <fullName evidence="2">Helix-turn-helix transcriptional regulator</fullName>
    </submittedName>
</protein>
<gene>
    <name evidence="2" type="ORF">GCM10010411_38080</name>
</gene>
<dbReference type="InterPro" id="IPR010982">
    <property type="entry name" value="Lambda_DNA-bd_dom_sf"/>
</dbReference>
<dbReference type="RefSeq" id="WP_344542570.1">
    <property type="nucleotide sequence ID" value="NZ_BAAATD010000004.1"/>
</dbReference>
<dbReference type="Proteomes" id="UP001501509">
    <property type="component" value="Unassembled WGS sequence"/>
</dbReference>
<evidence type="ECO:0000259" key="1">
    <source>
        <dbReference type="PROSITE" id="PS50943"/>
    </source>
</evidence>
<evidence type="ECO:0000313" key="3">
    <source>
        <dbReference type="Proteomes" id="UP001501509"/>
    </source>
</evidence>
<dbReference type="Pfam" id="PF13560">
    <property type="entry name" value="HTH_31"/>
    <property type="match status" value="1"/>
</dbReference>
<dbReference type="Gene3D" id="1.10.260.40">
    <property type="entry name" value="lambda repressor-like DNA-binding domains"/>
    <property type="match status" value="1"/>
</dbReference>
<name>A0ABP6C3J1_9ACTN</name>
<evidence type="ECO:0000313" key="2">
    <source>
        <dbReference type="EMBL" id="GAA2600792.1"/>
    </source>
</evidence>
<keyword evidence="3" id="KW-1185">Reference proteome</keyword>
<dbReference type="SMART" id="SM00530">
    <property type="entry name" value="HTH_XRE"/>
    <property type="match status" value="1"/>
</dbReference>
<reference evidence="3" key="1">
    <citation type="journal article" date="2019" name="Int. J. Syst. Evol. Microbiol.">
        <title>The Global Catalogue of Microorganisms (GCM) 10K type strain sequencing project: providing services to taxonomists for standard genome sequencing and annotation.</title>
        <authorList>
            <consortium name="The Broad Institute Genomics Platform"/>
            <consortium name="The Broad Institute Genome Sequencing Center for Infectious Disease"/>
            <person name="Wu L."/>
            <person name="Ma J."/>
        </authorList>
    </citation>
    <scope>NUCLEOTIDE SEQUENCE [LARGE SCALE GENOMIC DNA]</scope>
    <source>
        <strain evidence="3">JCM 6833</strain>
    </source>
</reference>
<feature type="domain" description="HTH cro/C1-type" evidence="1">
    <location>
        <begin position="21"/>
        <end position="57"/>
    </location>
</feature>
<accession>A0ABP6C3J1</accession>
<organism evidence="2 3">
    <name type="scientific">Actinomadura fulvescens</name>
    <dbReference type="NCBI Taxonomy" id="46160"/>
    <lineage>
        <taxon>Bacteria</taxon>
        <taxon>Bacillati</taxon>
        <taxon>Actinomycetota</taxon>
        <taxon>Actinomycetes</taxon>
        <taxon>Streptosporangiales</taxon>
        <taxon>Thermomonosporaceae</taxon>
        <taxon>Actinomadura</taxon>
    </lineage>
</organism>